<accession>A0A8S5QJ46</accession>
<name>A0A8S5QJ46_9CAUD</name>
<proteinExistence type="predicted"/>
<dbReference type="EMBL" id="BK015664">
    <property type="protein sequence ID" value="DAE18851.1"/>
    <property type="molecule type" value="Genomic_DNA"/>
</dbReference>
<sequence>MEKYYIVTSDSPIYKEYIDYKAMSEKVNTAFVEFAKEQGFETHKYYQSAERLYICPTDGDIDKFGKYFKKDTPGLFKKNSLPAKAWVNKCKALGLKSPHKPILSFEFRVFGRTSSRLFMINNVLYASFKADCDFDNLAGFKELKASEFFKVIEEYEESLKKGN</sequence>
<organism evidence="1">
    <name type="scientific">Myoviridae sp. ct3mI7</name>
    <dbReference type="NCBI Taxonomy" id="2825028"/>
    <lineage>
        <taxon>Viruses</taxon>
        <taxon>Duplodnaviria</taxon>
        <taxon>Heunggongvirae</taxon>
        <taxon>Uroviricota</taxon>
        <taxon>Caudoviricetes</taxon>
    </lineage>
</organism>
<protein>
    <submittedName>
        <fullName evidence="1">Uncharacterized protein</fullName>
    </submittedName>
</protein>
<reference evidence="1" key="1">
    <citation type="journal article" date="2021" name="Proc. Natl. Acad. Sci. U.S.A.">
        <title>A Catalog of Tens of Thousands of Viruses from Human Metagenomes Reveals Hidden Associations with Chronic Diseases.</title>
        <authorList>
            <person name="Tisza M.J."/>
            <person name="Buck C.B."/>
        </authorList>
    </citation>
    <scope>NUCLEOTIDE SEQUENCE</scope>
    <source>
        <strain evidence="1">Ct3mI7</strain>
    </source>
</reference>
<evidence type="ECO:0000313" key="1">
    <source>
        <dbReference type="EMBL" id="DAE18851.1"/>
    </source>
</evidence>